<evidence type="ECO:0000256" key="1">
    <source>
        <dbReference type="SAM" id="Phobius"/>
    </source>
</evidence>
<reference evidence="2" key="1">
    <citation type="submission" date="2020-12" db="EMBL/GenBank/DDBJ databases">
        <title>Devosia sp. MSA67 isolated from Mo River.</title>
        <authorList>
            <person name="Ma F."/>
            <person name="Zi Z."/>
        </authorList>
    </citation>
    <scope>NUCLEOTIDE SEQUENCE</scope>
    <source>
        <strain evidence="2">MSA67</strain>
    </source>
</reference>
<name>A0A934IXU8_9HYPH</name>
<organism evidence="2 3">
    <name type="scientific">Devosia sediminis</name>
    <dbReference type="NCBI Taxonomy" id="2798801"/>
    <lineage>
        <taxon>Bacteria</taxon>
        <taxon>Pseudomonadati</taxon>
        <taxon>Pseudomonadota</taxon>
        <taxon>Alphaproteobacteria</taxon>
        <taxon>Hyphomicrobiales</taxon>
        <taxon>Devosiaceae</taxon>
        <taxon>Devosia</taxon>
    </lineage>
</organism>
<keyword evidence="1" id="KW-1133">Transmembrane helix</keyword>
<keyword evidence="1" id="KW-0472">Membrane</keyword>
<feature type="transmembrane region" description="Helical" evidence="1">
    <location>
        <begin position="37"/>
        <end position="61"/>
    </location>
</feature>
<dbReference type="RefSeq" id="WP_198875438.1">
    <property type="nucleotide sequence ID" value="NZ_JAEKMH010000001.1"/>
</dbReference>
<gene>
    <name evidence="2" type="ORF">JEQ47_05960</name>
</gene>
<dbReference type="EMBL" id="JAEKMH010000001">
    <property type="protein sequence ID" value="MBJ3784257.1"/>
    <property type="molecule type" value="Genomic_DNA"/>
</dbReference>
<feature type="transmembrane region" description="Helical" evidence="1">
    <location>
        <begin position="67"/>
        <end position="89"/>
    </location>
</feature>
<accession>A0A934IXU8</accession>
<comment type="caution">
    <text evidence="2">The sequence shown here is derived from an EMBL/GenBank/DDBJ whole genome shotgun (WGS) entry which is preliminary data.</text>
</comment>
<keyword evidence="3" id="KW-1185">Reference proteome</keyword>
<dbReference type="Proteomes" id="UP000602124">
    <property type="component" value="Unassembled WGS sequence"/>
</dbReference>
<keyword evidence="1" id="KW-0812">Transmembrane</keyword>
<proteinExistence type="predicted"/>
<evidence type="ECO:0000313" key="2">
    <source>
        <dbReference type="EMBL" id="MBJ3784257.1"/>
    </source>
</evidence>
<dbReference type="AlphaFoldDB" id="A0A934IXU8"/>
<protein>
    <submittedName>
        <fullName evidence="2">Uncharacterized protein</fullName>
    </submittedName>
</protein>
<sequence length="110" mass="12750">MSKSADRLNRLFDRLERSVPGLAAGWLARVRRPEARWIRIPLGVLLVLGGIFSFLPVLGIWMLPLGLLLLALDLIFLQGPVNLAVLRGGRWWTRWQRSRRDKKRAREQQK</sequence>
<evidence type="ECO:0000313" key="3">
    <source>
        <dbReference type="Proteomes" id="UP000602124"/>
    </source>
</evidence>